<evidence type="ECO:0000256" key="2">
    <source>
        <dbReference type="ARBA" id="ARBA00022475"/>
    </source>
</evidence>
<dbReference type="EMBL" id="MJAT01000003">
    <property type="protein sequence ID" value="OEH86564.1"/>
    <property type="molecule type" value="Genomic_DNA"/>
</dbReference>
<feature type="binding site" evidence="7">
    <location>
        <position position="426"/>
    </location>
    <ligand>
        <name>Mn(2+)</name>
        <dbReference type="ChEBI" id="CHEBI:29035"/>
        <label>2</label>
    </ligand>
</feature>
<dbReference type="SMART" id="SM00267">
    <property type="entry name" value="GGDEF"/>
    <property type="match status" value="1"/>
</dbReference>
<dbReference type="PANTHER" id="PTHR47618">
    <property type="entry name" value="BIFUNCTIONAL OLIGORIBONUCLEASE AND PAP PHOSPHATASE NRNA"/>
    <property type="match status" value="1"/>
</dbReference>
<dbReference type="PROSITE" id="PS50887">
    <property type="entry name" value="GGDEF"/>
    <property type="match status" value="1"/>
</dbReference>
<dbReference type="Pfam" id="PF24898">
    <property type="entry name" value="GGDEF_GdpP"/>
    <property type="match status" value="1"/>
</dbReference>
<feature type="binding site" evidence="7">
    <location>
        <position position="336"/>
    </location>
    <ligand>
        <name>Mn(2+)</name>
        <dbReference type="ChEBI" id="CHEBI:29035"/>
        <label>2</label>
    </ligand>
</feature>
<dbReference type="InterPro" id="IPR001667">
    <property type="entry name" value="DDH_dom"/>
</dbReference>
<evidence type="ECO:0000313" key="10">
    <source>
        <dbReference type="EMBL" id="OEH86564.1"/>
    </source>
</evidence>
<keyword evidence="7" id="KW-0464">Manganese</keyword>
<keyword evidence="2 6" id="KW-1003">Cell membrane</keyword>
<dbReference type="InterPro" id="IPR051319">
    <property type="entry name" value="Oligoribo/pAp-PDE_c-di-AMP_PDE"/>
</dbReference>
<evidence type="ECO:0000313" key="11">
    <source>
        <dbReference type="Proteomes" id="UP000095255"/>
    </source>
</evidence>
<dbReference type="FunFam" id="3.90.1640.10:FF:000002">
    <property type="entry name" value="Cyclic-di-AMP phosphodiesterase"/>
    <property type="match status" value="1"/>
</dbReference>
<feature type="binding site" evidence="7">
    <location>
        <position position="481"/>
    </location>
    <ligand>
        <name>Mn(2+)</name>
        <dbReference type="ChEBI" id="CHEBI:29035"/>
        <label>2</label>
    </ligand>
</feature>
<comment type="catalytic activity">
    <reaction evidence="6">
        <text>3',3'-c-di-AMP + H2O = 5'-O-phosphonoadenylyl-(3'-&gt;5')-adenosine + H(+)</text>
        <dbReference type="Rhea" id="RHEA:54420"/>
        <dbReference type="ChEBI" id="CHEBI:15377"/>
        <dbReference type="ChEBI" id="CHEBI:15378"/>
        <dbReference type="ChEBI" id="CHEBI:71500"/>
        <dbReference type="ChEBI" id="CHEBI:138171"/>
    </reaction>
</comment>
<organism evidence="10 11">
    <name type="scientific">Desulfuribacillus stibiiarsenatis</name>
    <dbReference type="NCBI Taxonomy" id="1390249"/>
    <lineage>
        <taxon>Bacteria</taxon>
        <taxon>Bacillati</taxon>
        <taxon>Bacillota</taxon>
        <taxon>Desulfuribacillia</taxon>
        <taxon>Desulfuribacillales</taxon>
        <taxon>Desulfuribacillaceae</taxon>
        <taxon>Desulfuribacillus</taxon>
    </lineage>
</organism>
<keyword evidence="11" id="KW-1185">Reference proteome</keyword>
<evidence type="ECO:0000256" key="3">
    <source>
        <dbReference type="ARBA" id="ARBA00022692"/>
    </source>
</evidence>
<dbReference type="GO" id="GO:0016787">
    <property type="term" value="F:hydrolase activity"/>
    <property type="evidence" value="ECO:0007669"/>
    <property type="project" value="UniProtKB-UniRule"/>
</dbReference>
<dbReference type="InterPro" id="IPR014528">
    <property type="entry name" value="GdpP/PdeA"/>
</dbReference>
<feature type="domain" description="GGDEF" evidence="9">
    <location>
        <begin position="159"/>
        <end position="287"/>
    </location>
</feature>
<feature type="transmembrane region" description="Helical" evidence="8">
    <location>
        <begin position="6"/>
        <end position="33"/>
    </location>
</feature>
<dbReference type="EC" id="3.1.4.-" evidence="6"/>
<evidence type="ECO:0000256" key="1">
    <source>
        <dbReference type="ARBA" id="ARBA00004651"/>
    </source>
</evidence>
<dbReference type="Pfam" id="PF02272">
    <property type="entry name" value="DHHA1"/>
    <property type="match status" value="1"/>
</dbReference>
<comment type="caution">
    <text evidence="10">The sequence shown here is derived from an EMBL/GenBank/DDBJ whole genome shotgun (WGS) entry which is preliminary data.</text>
</comment>
<evidence type="ECO:0000256" key="6">
    <source>
        <dbReference type="PIRNR" id="PIRNR026583"/>
    </source>
</evidence>
<keyword evidence="5 6" id="KW-0472">Membrane</keyword>
<dbReference type="InterPro" id="IPR003156">
    <property type="entry name" value="DHHA1_dom"/>
</dbReference>
<proteinExistence type="inferred from homology"/>
<comment type="function">
    <text evidence="6">Has phosphodiesterase (PDE) activity against cyclic-di-AMP (c-di-AMP).</text>
</comment>
<dbReference type="Gene3D" id="3.10.310.30">
    <property type="match status" value="1"/>
</dbReference>
<dbReference type="GO" id="GO:0046872">
    <property type="term" value="F:metal ion binding"/>
    <property type="evidence" value="ECO:0007669"/>
    <property type="project" value="UniProtKB-KW"/>
</dbReference>
<sequence length="637" mass="71392">MILSIIVIAILYFYNELVSAIALCVWLGLVLYFKRVEFRYTEDMEEFVLTMARRIKRSENHAMAFLPIGVVVVDGDGDIAWFNNYVTEIMDLPLRVGEKFLSQWAETFHLINKAGAIQESAQFSLSEHVYRVQYVKEEGIVYFIDQTSYIEIESKLRKSNVVIGLLQLDNFHEMSKDLNEHDASLLLAEVMTLIFEWAHKYKILIKRLQQESYMLILDTEKLEALENDRFSILDQVKRLEERTDVMITVSMGIAAGLADTVSKGQQAQEGLDLALARGGDQVAIKRGDKVTYYGGRSDAVEKRTKVRARVTAHSLRELIIACDTVYIAPHIDPDPDALGSAMGALSIVQSVGKTGYIVIDKPNPSIRKILRYLEEHGMGKYIVTPEVAISGMRKKSLLICVDHHKPSLTMDKRLLTLTSNIVVIDHHRRGEEVIDKPSLLYVEPYASSTCELITELVEYQYKKVRLSQIVATLLMAGIVVDTKNFAFHTGARTFEAASYLRREGADNLIMSRLLADDFDLFVERSEIVRKAEVLPGGIAIAKAKKNEKYGTVIIAQAANTLISLEGIRASFVLQEVDYGVAISARSQGDVNVQLIMEQLGGGGHLTTAAAQLRDVNLEEAERMLHEVLSKVKTEGGL</sequence>
<dbReference type="Pfam" id="PF01368">
    <property type="entry name" value="DHH"/>
    <property type="match status" value="1"/>
</dbReference>
<feature type="binding site" evidence="7">
    <location>
        <position position="402"/>
    </location>
    <ligand>
        <name>Mn(2+)</name>
        <dbReference type="ChEBI" id="CHEBI:29035"/>
        <label>2</label>
    </ligand>
</feature>
<accession>A0A1E5L958</accession>
<dbReference type="SUPFAM" id="SSF64182">
    <property type="entry name" value="DHH phosphoesterases"/>
    <property type="match status" value="1"/>
</dbReference>
<feature type="binding site" evidence="7">
    <location>
        <position position="402"/>
    </location>
    <ligand>
        <name>Mn(2+)</name>
        <dbReference type="ChEBI" id="CHEBI:29035"/>
        <label>1</label>
    </ligand>
</feature>
<dbReference type="STRING" id="1390249.BHU72_12915"/>
<dbReference type="Pfam" id="PF21370">
    <property type="entry name" value="PAS_GdpP"/>
    <property type="match status" value="1"/>
</dbReference>
<protein>
    <recommendedName>
        <fullName evidence="6">Cyclic-di-AMP phosphodiesterase</fullName>
        <ecNumber evidence="6">3.1.4.-</ecNumber>
    </recommendedName>
</protein>
<evidence type="ECO:0000256" key="4">
    <source>
        <dbReference type="ARBA" id="ARBA00022989"/>
    </source>
</evidence>
<dbReference type="InterPro" id="IPR000160">
    <property type="entry name" value="GGDEF_dom"/>
</dbReference>
<dbReference type="GO" id="GO:0003676">
    <property type="term" value="F:nucleic acid binding"/>
    <property type="evidence" value="ECO:0007669"/>
    <property type="project" value="UniProtKB-UniRule"/>
</dbReference>
<keyword evidence="6" id="KW-0378">Hydrolase</keyword>
<dbReference type="GO" id="GO:0106409">
    <property type="term" value="F:cyclic-di-AMP phosphodiesterase activity"/>
    <property type="evidence" value="ECO:0007669"/>
    <property type="project" value="RHEA"/>
</dbReference>
<reference evidence="10 11" key="1">
    <citation type="submission" date="2016-09" db="EMBL/GenBank/DDBJ databases">
        <title>Desulfuribacillus arsenicus sp. nov., an obligately anaerobic, dissimilatory arsenic- and antimonate-reducing bacterium isolated from anoxic sediments.</title>
        <authorList>
            <person name="Abin C.A."/>
            <person name="Hollibaugh J.T."/>
        </authorList>
    </citation>
    <scope>NUCLEOTIDE SEQUENCE [LARGE SCALE GENOMIC DNA]</scope>
    <source>
        <strain evidence="10 11">MLFW-2</strain>
    </source>
</reference>
<gene>
    <name evidence="10" type="ORF">BHU72_12915</name>
</gene>
<evidence type="ECO:0000256" key="7">
    <source>
        <dbReference type="PIRSR" id="PIRSR026583-50"/>
    </source>
</evidence>
<keyword evidence="3 8" id="KW-0812">Transmembrane</keyword>
<name>A0A1E5L958_9FIRM</name>
<evidence type="ECO:0000256" key="8">
    <source>
        <dbReference type="SAM" id="Phobius"/>
    </source>
</evidence>
<comment type="subcellular location">
    <subcellularLocation>
        <location evidence="1">Cell membrane</location>
        <topology evidence="1">Multi-pass membrane protein</topology>
    </subcellularLocation>
</comment>
<feature type="binding site" evidence="7">
    <location>
        <position position="330"/>
    </location>
    <ligand>
        <name>Mn(2+)</name>
        <dbReference type="ChEBI" id="CHEBI:29035"/>
        <label>1</label>
    </ligand>
</feature>
<comment type="similarity">
    <text evidence="6">Belongs to the GdpP/PdeA phosphodiesterase family.</text>
</comment>
<dbReference type="GO" id="GO:0005886">
    <property type="term" value="C:plasma membrane"/>
    <property type="evidence" value="ECO:0007669"/>
    <property type="project" value="UniProtKB-SubCell"/>
</dbReference>
<dbReference type="PANTHER" id="PTHR47618:SF2">
    <property type="entry name" value="CYCLIC-DI-AMP PHOSPHODIESTERASE GDPP"/>
    <property type="match status" value="1"/>
</dbReference>
<dbReference type="AlphaFoldDB" id="A0A1E5L958"/>
<evidence type="ECO:0000259" key="9">
    <source>
        <dbReference type="PROSITE" id="PS50887"/>
    </source>
</evidence>
<comment type="cofactor">
    <cofactor evidence="7">
        <name>Mn(2+)</name>
        <dbReference type="ChEBI" id="CHEBI:29035"/>
    </cofactor>
    <text evidence="7">For phosphodiesterase activity, probably binds 2 Mn(2+) per subunit.</text>
</comment>
<evidence type="ECO:0000256" key="5">
    <source>
        <dbReference type="ARBA" id="ARBA00023136"/>
    </source>
</evidence>
<keyword evidence="7" id="KW-0479">Metal-binding</keyword>
<dbReference type="InterPro" id="IPR038763">
    <property type="entry name" value="DHH_sf"/>
</dbReference>
<dbReference type="Gene3D" id="3.30.450.20">
    <property type="entry name" value="PAS domain"/>
    <property type="match status" value="1"/>
</dbReference>
<dbReference type="PIRSF" id="PIRSF026583">
    <property type="entry name" value="YybT"/>
    <property type="match status" value="1"/>
</dbReference>
<dbReference type="Gene3D" id="3.90.1640.10">
    <property type="entry name" value="inorganic pyrophosphatase (n-terminal core)"/>
    <property type="match status" value="1"/>
</dbReference>
<dbReference type="Proteomes" id="UP000095255">
    <property type="component" value="Unassembled WGS sequence"/>
</dbReference>
<dbReference type="InterPro" id="IPR049553">
    <property type="entry name" value="GdpP-like_PAS"/>
</dbReference>
<keyword evidence="4 8" id="KW-1133">Transmembrane helix</keyword>
<feature type="binding site" evidence="7">
    <location>
        <position position="334"/>
    </location>
    <ligand>
        <name>Mn(2+)</name>
        <dbReference type="ChEBI" id="CHEBI:29035"/>
        <label>1</label>
    </ligand>
</feature>